<proteinExistence type="predicted"/>
<comment type="caution">
    <text evidence="1">The sequence shown here is derived from an EMBL/GenBank/DDBJ whole genome shotgun (WGS) entry which is preliminary data.</text>
</comment>
<evidence type="ECO:0000313" key="2">
    <source>
        <dbReference type="Proteomes" id="UP000078386"/>
    </source>
</evidence>
<name>A0A1B7JV88_9ENTR</name>
<reference evidence="1 2" key="1">
    <citation type="submission" date="2016-04" db="EMBL/GenBank/DDBJ databases">
        <title>ATOL: Assembling a taxonomically balanced genome-scale reconstruction of the evolutionary history of the Enterobacteriaceae.</title>
        <authorList>
            <person name="Plunkett G.III."/>
            <person name="Neeno-Eckwall E.C."/>
            <person name="Glasner J.D."/>
            <person name="Perna N.T."/>
        </authorList>
    </citation>
    <scope>NUCLEOTIDE SEQUENCE [LARGE SCALE GENOMIC DNA]</scope>
    <source>
        <strain evidence="1 2">ATCC 51603</strain>
    </source>
</reference>
<gene>
    <name evidence="1" type="ORF">M989_02786</name>
</gene>
<dbReference type="InterPro" id="IPR036696">
    <property type="entry name" value="YdfO-like_sf"/>
</dbReference>
<dbReference type="Proteomes" id="UP000078386">
    <property type="component" value="Unassembled WGS sequence"/>
</dbReference>
<dbReference type="Gene3D" id="3.30.1810.10">
    <property type="entry name" value="YdfO-like"/>
    <property type="match status" value="1"/>
</dbReference>
<accession>A0A1B7JV88</accession>
<protein>
    <submittedName>
        <fullName evidence="1">Putative cytoplasmic protein</fullName>
    </submittedName>
</protein>
<dbReference type="SUPFAM" id="SSF160419">
    <property type="entry name" value="YdfO-like"/>
    <property type="match status" value="1"/>
</dbReference>
<sequence length="131" mass="15097">MEFSEMLCGLFEQVRCKSDFLQFLTELKQNNISYYIYFVATGNVKIVTTTDSYVAMKSHRSLIKVSAGGSSCLTKIAARRHFTGITHFDQYCRELARAGVFKWVVDVEEVSRHYWSKDNQLLHTENIISPT</sequence>
<dbReference type="AlphaFoldDB" id="A0A1B7JV88"/>
<dbReference type="Pfam" id="PF07166">
    <property type="entry name" value="DUF1398"/>
    <property type="match status" value="1"/>
</dbReference>
<keyword evidence="2" id="KW-1185">Reference proteome</keyword>
<dbReference type="RefSeq" id="WP_064546298.1">
    <property type="nucleotide sequence ID" value="NZ_LXEU01000054.1"/>
</dbReference>
<organism evidence="1 2">
    <name type="scientific">Kluyvera georgiana ATCC 51603</name>
    <dbReference type="NCBI Taxonomy" id="1354264"/>
    <lineage>
        <taxon>Bacteria</taxon>
        <taxon>Pseudomonadati</taxon>
        <taxon>Pseudomonadota</taxon>
        <taxon>Gammaproteobacteria</taxon>
        <taxon>Enterobacterales</taxon>
        <taxon>Enterobacteriaceae</taxon>
        <taxon>Kluyvera</taxon>
    </lineage>
</organism>
<evidence type="ECO:0000313" key="1">
    <source>
        <dbReference type="EMBL" id="OAT51808.1"/>
    </source>
</evidence>
<dbReference type="EMBL" id="LXEU01000054">
    <property type="protein sequence ID" value="OAT51808.1"/>
    <property type="molecule type" value="Genomic_DNA"/>
</dbReference>
<dbReference type="PATRIC" id="fig|1354264.4.peg.2910"/>
<dbReference type="InterPro" id="IPR009833">
    <property type="entry name" value="DUF1398"/>
</dbReference>